<keyword evidence="3" id="KW-0378">Hydrolase</keyword>
<proteinExistence type="predicted"/>
<evidence type="ECO:0000313" key="6">
    <source>
        <dbReference type="EMBL" id="SDR69340.1"/>
    </source>
</evidence>
<dbReference type="PANTHER" id="PTHR18896:SF76">
    <property type="entry name" value="PHOSPHOLIPASE"/>
    <property type="match status" value="1"/>
</dbReference>
<dbReference type="AlphaFoldDB" id="A0A1H1L4T2"/>
<gene>
    <name evidence="6" type="ORF">SAMN05216271_0059</name>
</gene>
<dbReference type="Pfam" id="PF00614">
    <property type="entry name" value="PLDc"/>
    <property type="match status" value="2"/>
</dbReference>
<dbReference type="OrthoDB" id="8828485at2"/>
<dbReference type="InterPro" id="IPR001736">
    <property type="entry name" value="PLipase_D/transphosphatidylase"/>
</dbReference>
<accession>A0A1H1L4T2</accession>
<dbReference type="STRING" id="472181.SAMN05216271_0059"/>
<evidence type="ECO:0000256" key="3">
    <source>
        <dbReference type="ARBA" id="ARBA00022801"/>
    </source>
</evidence>
<name>A0A1H1L4T2_9GAMM</name>
<dbReference type="CDD" id="cd09104">
    <property type="entry name" value="PLDc_vPLD1_2_like_1"/>
    <property type="match status" value="1"/>
</dbReference>
<dbReference type="SMART" id="SM00155">
    <property type="entry name" value="PLDc"/>
    <property type="match status" value="2"/>
</dbReference>
<evidence type="ECO:0000259" key="5">
    <source>
        <dbReference type="PROSITE" id="PS50035"/>
    </source>
</evidence>
<sequence>MNGIKAKQLNQINTQEGEALCATSAPDWFIPQKSGLGEAFAPPRPGNDIRFFTTGADYFKDVAQAIKNAKKSVFITGWQINYEVRLDGDTRLWDCLHEATRKENAPDIYLMPWLSPKAGVDTGDMETMLAAFILNAGLAQRKVWCMPAIQQSDMGNLGTFFSHHQKAVVIDNEIAYVGGIDLAYGRRDDNNFRLAAGDRQARELYNPCIPPLAEIEGHKQYPYMTSVELIGAALMAGDSLSKAQRAIGWASDNRMFNAVRGTGKELGEWVSDQGKDLLRFFGAGAADTTGGVIEIAKFVNNQLTPANIALWKSTLKQWQHSLNAALQELDKETDTFAGSSQGLNDLRLQAREINGLISSWLVSAEQAGALTSEQQQSLTSRAETILAKVENWITQALELTPTARTQSATLKGRIASLNAQVDEWKARVTPELSALESELSRWAKQTIASGQAISNDLLTRGTELVNLWTQQSGLGAFYAWLNNTPTPIITANALKEFDELATPFLLYLHSILDRMADSQKSEPYSYLADRNTRLLPVSGMTIDPKKQPRMPWHDVHMRMEGTSVYDISRNFVARWNSIQARYDGKQQQLPAVLASALSLVSEDLKPVPFIPHFLPEPAPVAAKGSVTAQVLRSAPFRLLQEEHQGKGGQGAAPQSRQANCQQAMLQAISGAQHFIYIENQFFQSDFGESSPSSEQAPGAVTGPMDSLMSVEGLPGYEQYAQRLCLDELEENSANLHKINYFELAKMIRSGEAEPFTRGLIQVLSNQSAMEALRAIQEPQANILNDLAGAIAERIEKAIDMGESFHVYMVLPVHPEGPLNMLTLMTQVHLTMQTLSLGENSLVDRIQWAMEIKAYMDRGSTEQEAKARALIKDNKDIPLYKKQNWQQYLTLLNLRTWDMFGGYPVTEQIYVHSKLLIADDRVAVIGSANINDRSQLGGRDSELAVVVSGGATSTESIDGHCNYPVCNAVQQLRIDLWRKLFGLEISHPEVKVKPASQLEAILPQPAVAESWRSIQAQAAENTKFYQAAFPFIPRNGASIWPTWEEMVSARTTPNTPEEELDIYMPFEEGFWKYSTMAAEPNEIKGFITALPVSWTQSEYNDCTANLSILALIEPQLSSGQGFATVAYKPRAQNNKGTT</sequence>
<dbReference type="SUPFAM" id="SSF56024">
    <property type="entry name" value="Phospholipase D/nuclease"/>
    <property type="match status" value="3"/>
</dbReference>
<evidence type="ECO:0000256" key="1">
    <source>
        <dbReference type="ARBA" id="ARBA00000798"/>
    </source>
</evidence>
<dbReference type="InterPro" id="IPR015679">
    <property type="entry name" value="PLipase_D_fam"/>
</dbReference>
<dbReference type="CDD" id="cd09141">
    <property type="entry name" value="PLDc_vPLD1_2_yPLD_like_2"/>
    <property type="match status" value="1"/>
</dbReference>
<dbReference type="GO" id="GO:0004630">
    <property type="term" value="F:phospholipase D activity"/>
    <property type="evidence" value="ECO:0007669"/>
    <property type="project" value="UniProtKB-EC"/>
</dbReference>
<dbReference type="Gene3D" id="3.30.870.10">
    <property type="entry name" value="Endonuclease Chain A"/>
    <property type="match status" value="3"/>
</dbReference>
<dbReference type="EMBL" id="LT629763">
    <property type="protein sequence ID" value="SDR69340.1"/>
    <property type="molecule type" value="Genomic_DNA"/>
</dbReference>
<evidence type="ECO:0000313" key="7">
    <source>
        <dbReference type="Proteomes" id="UP000243413"/>
    </source>
</evidence>
<dbReference type="RefSeq" id="WP_092282967.1">
    <property type="nucleotide sequence ID" value="NZ_LT629763.1"/>
</dbReference>
<dbReference type="PROSITE" id="PS50035">
    <property type="entry name" value="PLD"/>
    <property type="match status" value="2"/>
</dbReference>
<dbReference type="Proteomes" id="UP000243413">
    <property type="component" value="Chromosome I"/>
</dbReference>
<keyword evidence="2" id="KW-0677">Repeat</keyword>
<evidence type="ECO:0000256" key="2">
    <source>
        <dbReference type="ARBA" id="ARBA00022737"/>
    </source>
</evidence>
<feature type="domain" description="PLD phosphodiesterase" evidence="5">
    <location>
        <begin position="906"/>
        <end position="933"/>
    </location>
</feature>
<feature type="domain" description="PLD phosphodiesterase" evidence="5">
    <location>
        <begin position="159"/>
        <end position="186"/>
    </location>
</feature>
<protein>
    <submittedName>
        <fullName evidence="6">Phospholipase D Active site motif-containing protein</fullName>
    </submittedName>
</protein>
<comment type="catalytic activity">
    <reaction evidence="1">
        <text>a 1,2-diacyl-sn-glycero-3-phosphocholine + H2O = a 1,2-diacyl-sn-glycero-3-phosphate + choline + H(+)</text>
        <dbReference type="Rhea" id="RHEA:14445"/>
        <dbReference type="ChEBI" id="CHEBI:15354"/>
        <dbReference type="ChEBI" id="CHEBI:15377"/>
        <dbReference type="ChEBI" id="CHEBI:15378"/>
        <dbReference type="ChEBI" id="CHEBI:57643"/>
        <dbReference type="ChEBI" id="CHEBI:58608"/>
        <dbReference type="EC" id="3.1.4.4"/>
    </reaction>
</comment>
<dbReference type="GO" id="GO:0009395">
    <property type="term" value="P:phospholipid catabolic process"/>
    <property type="evidence" value="ECO:0007669"/>
    <property type="project" value="TreeGrafter"/>
</dbReference>
<keyword evidence="4" id="KW-0443">Lipid metabolism</keyword>
<dbReference type="PANTHER" id="PTHR18896">
    <property type="entry name" value="PHOSPHOLIPASE D"/>
    <property type="match status" value="1"/>
</dbReference>
<reference evidence="7" key="1">
    <citation type="submission" date="2016-10" db="EMBL/GenBank/DDBJ databases">
        <authorList>
            <person name="Varghese N."/>
            <person name="Submissions S."/>
        </authorList>
    </citation>
    <scope>NUCLEOTIDE SEQUENCE [LARGE SCALE GENOMIC DNA]</scope>
    <source>
        <strain evidence="7">JCM 14963</strain>
    </source>
</reference>
<organism evidence="6 7">
    <name type="scientific">Halopseudomonas sabulinigri</name>
    <dbReference type="NCBI Taxonomy" id="472181"/>
    <lineage>
        <taxon>Bacteria</taxon>
        <taxon>Pseudomonadati</taxon>
        <taxon>Pseudomonadota</taxon>
        <taxon>Gammaproteobacteria</taxon>
        <taxon>Pseudomonadales</taxon>
        <taxon>Pseudomonadaceae</taxon>
        <taxon>Halopseudomonas</taxon>
    </lineage>
</organism>
<evidence type="ECO:0000256" key="4">
    <source>
        <dbReference type="ARBA" id="ARBA00023098"/>
    </source>
</evidence>